<dbReference type="GO" id="GO:0005524">
    <property type="term" value="F:ATP binding"/>
    <property type="evidence" value="ECO:0007669"/>
    <property type="project" value="UniProtKB-KW"/>
</dbReference>
<dbReference type="SUPFAM" id="SSF101386">
    <property type="entry name" value="all-alpha NTP pyrophosphatases"/>
    <property type="match status" value="1"/>
</dbReference>
<keyword evidence="10" id="KW-0368">Histidine biosynthesis</keyword>
<comment type="pathway">
    <text evidence="3">Amino-acid biosynthesis; L-histidine biosynthesis; L-histidine from 5-phospho-alpha-D-ribose 1-diphosphate: step 2/9.</text>
</comment>
<dbReference type="PANTHER" id="PTHR42945:SF9">
    <property type="entry name" value="HISTIDINE BIOSYNTHESIS BIFUNCTIONAL PROTEIN HISIE"/>
    <property type="match status" value="1"/>
</dbReference>
<keyword evidence="9" id="KW-0067">ATP-binding</keyword>
<keyword evidence="7" id="KW-0547">Nucleotide-binding</keyword>
<gene>
    <name evidence="11" type="ORF">METZ01_LOCUS307727</name>
</gene>
<protein>
    <recommendedName>
        <fullName evidence="4">phosphoribosyl-ATP diphosphatase</fullName>
        <ecNumber evidence="4">3.6.1.31</ecNumber>
    </recommendedName>
</protein>
<dbReference type="NCBIfam" id="NF001611">
    <property type="entry name" value="PRK00400.1-3"/>
    <property type="match status" value="1"/>
</dbReference>
<dbReference type="NCBIfam" id="TIGR03188">
    <property type="entry name" value="histidine_hisI"/>
    <property type="match status" value="1"/>
</dbReference>
<dbReference type="EMBL" id="UINC01097289">
    <property type="protein sequence ID" value="SVC54873.1"/>
    <property type="molecule type" value="Genomic_DNA"/>
</dbReference>
<evidence type="ECO:0000256" key="3">
    <source>
        <dbReference type="ARBA" id="ARBA00005204"/>
    </source>
</evidence>
<evidence type="ECO:0000256" key="7">
    <source>
        <dbReference type="ARBA" id="ARBA00022741"/>
    </source>
</evidence>
<dbReference type="GO" id="GO:0000105">
    <property type="term" value="P:L-histidine biosynthetic process"/>
    <property type="evidence" value="ECO:0007669"/>
    <property type="project" value="UniProtKB-UniPathway"/>
</dbReference>
<sequence length="112" mass="12687">MDEILSTLEKILEQRKSATADNSYVASLYNQGTDKILDKISEESAEVIKAAKEEGNDKIIHEVADLWFHTLVLLRHKNISIKEIETELMRRFGVSGHAEKSARTKSNEEKSS</sequence>
<dbReference type="FunFam" id="1.10.287.1080:FF:000002">
    <property type="entry name" value="Histidine biosynthesis bifunctional protein HisIE"/>
    <property type="match status" value="1"/>
</dbReference>
<evidence type="ECO:0000313" key="11">
    <source>
        <dbReference type="EMBL" id="SVC54873.1"/>
    </source>
</evidence>
<keyword evidence="5" id="KW-0963">Cytoplasm</keyword>
<organism evidence="11">
    <name type="scientific">marine metagenome</name>
    <dbReference type="NCBI Taxonomy" id="408172"/>
    <lineage>
        <taxon>unclassified sequences</taxon>
        <taxon>metagenomes</taxon>
        <taxon>ecological metagenomes</taxon>
    </lineage>
</organism>
<dbReference type="GO" id="GO:0005737">
    <property type="term" value="C:cytoplasm"/>
    <property type="evidence" value="ECO:0007669"/>
    <property type="project" value="UniProtKB-SubCell"/>
</dbReference>
<proteinExistence type="inferred from homology"/>
<evidence type="ECO:0000256" key="8">
    <source>
        <dbReference type="ARBA" id="ARBA00022801"/>
    </source>
</evidence>
<comment type="catalytic activity">
    <reaction evidence="1">
        <text>1-(5-phospho-beta-D-ribosyl)-ATP + H2O = 1-(5-phospho-beta-D-ribosyl)-5'-AMP + diphosphate + H(+)</text>
        <dbReference type="Rhea" id="RHEA:22828"/>
        <dbReference type="ChEBI" id="CHEBI:15377"/>
        <dbReference type="ChEBI" id="CHEBI:15378"/>
        <dbReference type="ChEBI" id="CHEBI:33019"/>
        <dbReference type="ChEBI" id="CHEBI:59457"/>
        <dbReference type="ChEBI" id="CHEBI:73183"/>
        <dbReference type="EC" id="3.6.1.31"/>
    </reaction>
</comment>
<evidence type="ECO:0000256" key="2">
    <source>
        <dbReference type="ARBA" id="ARBA00004496"/>
    </source>
</evidence>
<dbReference type="GO" id="GO:0004636">
    <property type="term" value="F:phosphoribosyl-ATP diphosphatase activity"/>
    <property type="evidence" value="ECO:0007669"/>
    <property type="project" value="UniProtKB-EC"/>
</dbReference>
<name>A0A382N0V7_9ZZZZ</name>
<dbReference type="PANTHER" id="PTHR42945">
    <property type="entry name" value="HISTIDINE BIOSYNTHESIS BIFUNCTIONAL PROTEIN"/>
    <property type="match status" value="1"/>
</dbReference>
<dbReference type="InterPro" id="IPR008179">
    <property type="entry name" value="HisE"/>
</dbReference>
<dbReference type="InterPro" id="IPR021130">
    <property type="entry name" value="PRib-ATP_PPHydrolase-like"/>
</dbReference>
<dbReference type="UniPathway" id="UPA00031">
    <property type="reaction ID" value="UER00007"/>
</dbReference>
<evidence type="ECO:0000256" key="4">
    <source>
        <dbReference type="ARBA" id="ARBA00012414"/>
    </source>
</evidence>
<dbReference type="Gene3D" id="1.10.287.1080">
    <property type="entry name" value="MazG-like"/>
    <property type="match status" value="1"/>
</dbReference>
<dbReference type="Pfam" id="PF01503">
    <property type="entry name" value="PRA-PH"/>
    <property type="match status" value="1"/>
</dbReference>
<dbReference type="AlphaFoldDB" id="A0A382N0V7"/>
<dbReference type="HAMAP" id="MF_01020">
    <property type="entry name" value="HisE"/>
    <property type="match status" value="1"/>
</dbReference>
<accession>A0A382N0V7</accession>
<evidence type="ECO:0000256" key="9">
    <source>
        <dbReference type="ARBA" id="ARBA00022840"/>
    </source>
</evidence>
<dbReference type="CDD" id="cd11534">
    <property type="entry name" value="NTP-PPase_HisIE_like"/>
    <property type="match status" value="1"/>
</dbReference>
<evidence type="ECO:0000256" key="10">
    <source>
        <dbReference type="ARBA" id="ARBA00023102"/>
    </source>
</evidence>
<keyword evidence="6" id="KW-0028">Amino-acid biosynthesis</keyword>
<keyword evidence="8" id="KW-0378">Hydrolase</keyword>
<dbReference type="EC" id="3.6.1.31" evidence="4"/>
<reference evidence="11" key="1">
    <citation type="submission" date="2018-05" db="EMBL/GenBank/DDBJ databases">
        <authorList>
            <person name="Lanie J.A."/>
            <person name="Ng W.-L."/>
            <person name="Kazmierczak K.M."/>
            <person name="Andrzejewski T.M."/>
            <person name="Davidsen T.M."/>
            <person name="Wayne K.J."/>
            <person name="Tettelin H."/>
            <person name="Glass J.I."/>
            <person name="Rusch D."/>
            <person name="Podicherti R."/>
            <person name="Tsui H.-C.T."/>
            <person name="Winkler M.E."/>
        </authorList>
    </citation>
    <scope>NUCLEOTIDE SEQUENCE</scope>
</reference>
<evidence type="ECO:0000256" key="5">
    <source>
        <dbReference type="ARBA" id="ARBA00022490"/>
    </source>
</evidence>
<evidence type="ECO:0000256" key="6">
    <source>
        <dbReference type="ARBA" id="ARBA00022605"/>
    </source>
</evidence>
<evidence type="ECO:0000256" key="1">
    <source>
        <dbReference type="ARBA" id="ARBA00001460"/>
    </source>
</evidence>
<comment type="subcellular location">
    <subcellularLocation>
        <location evidence="2">Cytoplasm</location>
    </subcellularLocation>
</comment>